<organism evidence="1 2">
    <name type="scientific">Candidatus Scalindua rubra</name>
    <dbReference type="NCBI Taxonomy" id="1872076"/>
    <lineage>
        <taxon>Bacteria</taxon>
        <taxon>Pseudomonadati</taxon>
        <taxon>Planctomycetota</taxon>
        <taxon>Candidatus Brocadiia</taxon>
        <taxon>Candidatus Brocadiales</taxon>
        <taxon>Candidatus Scalinduaceae</taxon>
        <taxon>Candidatus Scalindua</taxon>
    </lineage>
</organism>
<evidence type="ECO:0000313" key="1">
    <source>
        <dbReference type="EMBL" id="ODS30116.1"/>
    </source>
</evidence>
<comment type="caution">
    <text evidence="1">The sequence shown here is derived from an EMBL/GenBank/DDBJ whole genome shotgun (WGS) entry which is preliminary data.</text>
</comment>
<reference evidence="1 2" key="1">
    <citation type="submission" date="2016-07" db="EMBL/GenBank/DDBJ databases">
        <title>Draft genome of Scalindua rubra, obtained from a brine-seawater interface in the Red Sea, sheds light on salt adaptation in anammox bacteria.</title>
        <authorList>
            <person name="Speth D.R."/>
            <person name="Lagkouvardos I."/>
            <person name="Wang Y."/>
            <person name="Qian P.-Y."/>
            <person name="Dutilh B.E."/>
            <person name="Jetten M.S."/>
        </authorList>
    </citation>
    <scope>NUCLEOTIDE SEQUENCE [LARGE SCALE GENOMIC DNA]</scope>
    <source>
        <strain evidence="1">BSI-1</strain>
    </source>
</reference>
<protein>
    <submittedName>
        <fullName evidence="1">p-loop ATPase fused to an acetyltransferase</fullName>
    </submittedName>
</protein>
<dbReference type="GO" id="GO:0016740">
    <property type="term" value="F:transferase activity"/>
    <property type="evidence" value="ECO:0007669"/>
    <property type="project" value="UniProtKB-KW"/>
</dbReference>
<proteinExistence type="predicted"/>
<accession>A0A1E3X395</accession>
<evidence type="ECO:0000313" key="2">
    <source>
        <dbReference type="Proteomes" id="UP000094056"/>
    </source>
</evidence>
<name>A0A1E3X395_9BACT</name>
<dbReference type="PATRIC" id="fig|1872076.5.peg.5735"/>
<dbReference type="AlphaFoldDB" id="A0A1E3X395"/>
<dbReference type="Proteomes" id="UP000094056">
    <property type="component" value="Unassembled WGS sequence"/>
</dbReference>
<keyword evidence="1" id="KW-0808">Transferase</keyword>
<sequence length="102" mass="12012">MFFKILGKIENIEVISKGRGIRDLRRIKKMDIKKIKFVVCINNEGYEASPELHKLYRVIPDKTVEEDGDIRIIDESGEDYIYPGYYFEKVTLKKDVKLLLKT</sequence>
<gene>
    <name evidence="1" type="ORF">SCARUB_04777</name>
</gene>
<dbReference type="EMBL" id="MAYW01000281">
    <property type="protein sequence ID" value="ODS30116.1"/>
    <property type="molecule type" value="Genomic_DNA"/>
</dbReference>